<feature type="compositionally biased region" description="Basic and acidic residues" evidence="1">
    <location>
        <begin position="257"/>
        <end position="273"/>
    </location>
</feature>
<feature type="compositionally biased region" description="Polar residues" evidence="1">
    <location>
        <begin position="416"/>
        <end position="437"/>
    </location>
</feature>
<feature type="region of interest" description="Disordered" evidence="1">
    <location>
        <begin position="505"/>
        <end position="531"/>
    </location>
</feature>
<feature type="compositionally biased region" description="Basic and acidic residues" evidence="1">
    <location>
        <begin position="378"/>
        <end position="387"/>
    </location>
</feature>
<organism evidence="3 4">
    <name type="scientific">Macrosiphum euphorbiae</name>
    <name type="common">potato aphid</name>
    <dbReference type="NCBI Taxonomy" id="13131"/>
    <lineage>
        <taxon>Eukaryota</taxon>
        <taxon>Metazoa</taxon>
        <taxon>Ecdysozoa</taxon>
        <taxon>Arthropoda</taxon>
        <taxon>Hexapoda</taxon>
        <taxon>Insecta</taxon>
        <taxon>Pterygota</taxon>
        <taxon>Neoptera</taxon>
        <taxon>Paraneoptera</taxon>
        <taxon>Hemiptera</taxon>
        <taxon>Sternorrhyncha</taxon>
        <taxon>Aphidomorpha</taxon>
        <taxon>Aphidoidea</taxon>
        <taxon>Aphididae</taxon>
        <taxon>Macrosiphini</taxon>
        <taxon>Macrosiphum</taxon>
    </lineage>
</organism>
<feature type="region of interest" description="Disordered" evidence="1">
    <location>
        <begin position="330"/>
        <end position="462"/>
    </location>
</feature>
<name>A0AAV0X1R2_9HEMI</name>
<evidence type="ECO:0000256" key="1">
    <source>
        <dbReference type="SAM" id="MobiDB-lite"/>
    </source>
</evidence>
<evidence type="ECO:0000313" key="4">
    <source>
        <dbReference type="Proteomes" id="UP001160148"/>
    </source>
</evidence>
<keyword evidence="4" id="KW-1185">Reference proteome</keyword>
<dbReference type="EMBL" id="CARXXK010000003">
    <property type="protein sequence ID" value="CAI6362264.1"/>
    <property type="molecule type" value="Genomic_DNA"/>
</dbReference>
<feature type="signal peptide" evidence="2">
    <location>
        <begin position="1"/>
        <end position="18"/>
    </location>
</feature>
<proteinExistence type="predicted"/>
<gene>
    <name evidence="3" type="ORF">MEUPH1_LOCUS17355</name>
</gene>
<dbReference type="AlphaFoldDB" id="A0AAV0X1R2"/>
<evidence type="ECO:0000256" key="2">
    <source>
        <dbReference type="SAM" id="SignalP"/>
    </source>
</evidence>
<accession>A0AAV0X1R2</accession>
<reference evidence="3 4" key="1">
    <citation type="submission" date="2023-01" db="EMBL/GenBank/DDBJ databases">
        <authorList>
            <person name="Whitehead M."/>
        </authorList>
    </citation>
    <scope>NUCLEOTIDE SEQUENCE [LARGE SCALE GENOMIC DNA]</scope>
</reference>
<feature type="chain" id="PRO_5043594884" evidence="2">
    <location>
        <begin position="19"/>
        <end position="531"/>
    </location>
</feature>
<evidence type="ECO:0000313" key="3">
    <source>
        <dbReference type="EMBL" id="CAI6362264.1"/>
    </source>
</evidence>
<dbReference type="Proteomes" id="UP001160148">
    <property type="component" value="Unassembled WGS sequence"/>
</dbReference>
<feature type="region of interest" description="Disordered" evidence="1">
    <location>
        <begin position="225"/>
        <end position="274"/>
    </location>
</feature>
<feature type="compositionally biased region" description="Basic and acidic residues" evidence="1">
    <location>
        <begin position="355"/>
        <end position="371"/>
    </location>
</feature>
<protein>
    <submittedName>
        <fullName evidence="3">Uncharacterized protein</fullName>
    </submittedName>
</protein>
<comment type="caution">
    <text evidence="3">The sequence shown here is derived from an EMBL/GenBank/DDBJ whole genome shotgun (WGS) entry which is preliminary data.</text>
</comment>
<keyword evidence="2" id="KW-0732">Signal</keyword>
<feature type="compositionally biased region" description="Polar residues" evidence="1">
    <location>
        <begin position="505"/>
        <end position="525"/>
    </location>
</feature>
<sequence length="531" mass="60554">MHLFLALGLLIVCGMVGATFYNPRSQTYNQLMERRQRSIPIPYSYGYHYNPIEPSMGLDSRIDTFKPLCQNVKTSTHDLNSVPRTQYQLKNPLYDTEYISVRDIPSLFPEEDSSYDYNYLSSPIYKYLTGPSTQESGISINLLAIKKTSVFPTYKSPYSSDSVWILGSKIPNTVFEDPQSVESDPDTLRVSSPTVKIVKLLPETSEQDSIFTTTKNDELDYKTTQETPTEAELYPTTSEELRTEDEPSYITTEETMTEDKSNPITSEELRTEDEPSFITTEETLTEDKSNSIITEKTKTEDESNSLVLKEDSTKEESIFTITEETLTEDKSNPITSEDFQTEDESSFLTTEETLTEDKSNSIITEETKTEDESNSLVLKEDSTKEESIFTITEETLTEDKSNPITSEDFQTEDESSFLTTEGTQTEVDSNSIQFNSIKTEDKSNPITTDENQQEDDESMSMTSQETTTAFNLNDALYTNRFSHSSIILRINDLMKKIKEQQNKSQFRTIGESANQQFEPQLTNEADTYEEY</sequence>